<dbReference type="RefSeq" id="WP_006866858.1">
    <property type="nucleotide sequence ID" value="NZ_BAHE01000016.1"/>
</dbReference>
<dbReference type="InterPro" id="IPR003593">
    <property type="entry name" value="AAA+_ATPase"/>
</dbReference>
<name>K6VWN5_9ACTN</name>
<evidence type="ECO:0000313" key="7">
    <source>
        <dbReference type="Proteomes" id="UP000035058"/>
    </source>
</evidence>
<keyword evidence="4" id="KW-1278">Translocase</keyword>
<dbReference type="InterPro" id="IPR017871">
    <property type="entry name" value="ABC_transporter-like_CS"/>
</dbReference>
<reference evidence="6 7" key="1">
    <citation type="submission" date="2012-08" db="EMBL/GenBank/DDBJ databases">
        <title>Whole genome shotgun sequence of Gordonia namibiensis NBRC 108229.</title>
        <authorList>
            <person name="Isaki-Nakamura S."/>
            <person name="Hosoyama A."/>
            <person name="Tsuchikane K."/>
            <person name="Katsumata H."/>
            <person name="Baba S."/>
            <person name="Yamazaki S."/>
            <person name="Fujita N."/>
        </authorList>
    </citation>
    <scope>NUCLEOTIDE SEQUENCE [LARGE SCALE GENOMIC DNA]</scope>
    <source>
        <strain evidence="6 7">NBRC 108229</strain>
    </source>
</reference>
<keyword evidence="7" id="KW-1185">Reference proteome</keyword>
<organism evidence="6 7">
    <name type="scientific">Gordonia namibiensis NBRC 108229</name>
    <dbReference type="NCBI Taxonomy" id="1208314"/>
    <lineage>
        <taxon>Bacteria</taxon>
        <taxon>Bacillati</taxon>
        <taxon>Actinomycetota</taxon>
        <taxon>Actinomycetes</taxon>
        <taxon>Mycobacteriales</taxon>
        <taxon>Gordoniaceae</taxon>
        <taxon>Gordonia</taxon>
    </lineage>
</organism>
<dbReference type="GO" id="GO:0005524">
    <property type="term" value="F:ATP binding"/>
    <property type="evidence" value="ECO:0007669"/>
    <property type="project" value="UniProtKB-KW"/>
</dbReference>
<dbReference type="PANTHER" id="PTHR42794:SF1">
    <property type="entry name" value="HEMIN IMPORT ATP-BINDING PROTEIN HMUV"/>
    <property type="match status" value="1"/>
</dbReference>
<evidence type="ECO:0000256" key="1">
    <source>
        <dbReference type="ARBA" id="ARBA00022448"/>
    </source>
</evidence>
<evidence type="ECO:0000256" key="3">
    <source>
        <dbReference type="ARBA" id="ARBA00022840"/>
    </source>
</evidence>
<dbReference type="FunFam" id="3.40.50.300:FF:000134">
    <property type="entry name" value="Iron-enterobactin ABC transporter ATP-binding protein"/>
    <property type="match status" value="1"/>
</dbReference>
<dbReference type="SUPFAM" id="SSF52540">
    <property type="entry name" value="P-loop containing nucleoside triphosphate hydrolases"/>
    <property type="match status" value="1"/>
</dbReference>
<dbReference type="AlphaFoldDB" id="K6VWN5"/>
<evidence type="ECO:0000256" key="4">
    <source>
        <dbReference type="ARBA" id="ARBA00022967"/>
    </source>
</evidence>
<dbReference type="CDD" id="cd03214">
    <property type="entry name" value="ABC_Iron-Siderophores_B12_Hemin"/>
    <property type="match status" value="1"/>
</dbReference>
<feature type="domain" description="ABC transporter" evidence="5">
    <location>
        <begin position="13"/>
        <end position="246"/>
    </location>
</feature>
<dbReference type="PROSITE" id="PS00211">
    <property type="entry name" value="ABC_TRANSPORTER_1"/>
    <property type="match status" value="1"/>
</dbReference>
<keyword evidence="3 6" id="KW-0067">ATP-binding</keyword>
<dbReference type="Pfam" id="PF00005">
    <property type="entry name" value="ABC_tran"/>
    <property type="match status" value="1"/>
</dbReference>
<keyword evidence="1" id="KW-0813">Transport</keyword>
<keyword evidence="2" id="KW-0547">Nucleotide-binding</keyword>
<protein>
    <submittedName>
        <fullName evidence="6">Hemin ABC transporter ATP-binding protein</fullName>
    </submittedName>
</protein>
<evidence type="ECO:0000256" key="2">
    <source>
        <dbReference type="ARBA" id="ARBA00022741"/>
    </source>
</evidence>
<comment type="caution">
    <text evidence="6">The sequence shown here is derived from an EMBL/GenBank/DDBJ whole genome shotgun (WGS) entry which is preliminary data.</text>
</comment>
<dbReference type="NCBIfam" id="NF010068">
    <property type="entry name" value="PRK13548.1"/>
    <property type="match status" value="1"/>
</dbReference>
<dbReference type="PANTHER" id="PTHR42794">
    <property type="entry name" value="HEMIN IMPORT ATP-BINDING PROTEIN HMUV"/>
    <property type="match status" value="1"/>
</dbReference>
<gene>
    <name evidence="6" type="primary">hmuV</name>
    <name evidence="6" type="ORF">GONAM_16_01600</name>
</gene>
<accession>K6VWN5</accession>
<dbReference type="PROSITE" id="PS50893">
    <property type="entry name" value="ABC_TRANSPORTER_2"/>
    <property type="match status" value="1"/>
</dbReference>
<dbReference type="Gene3D" id="3.40.50.300">
    <property type="entry name" value="P-loop containing nucleotide triphosphate hydrolases"/>
    <property type="match status" value="1"/>
</dbReference>
<dbReference type="GO" id="GO:0016887">
    <property type="term" value="F:ATP hydrolysis activity"/>
    <property type="evidence" value="ECO:0007669"/>
    <property type="project" value="InterPro"/>
</dbReference>
<dbReference type="EMBL" id="BAHE01000016">
    <property type="protein sequence ID" value="GAC00659.1"/>
    <property type="molecule type" value="Genomic_DNA"/>
</dbReference>
<evidence type="ECO:0000259" key="5">
    <source>
        <dbReference type="PROSITE" id="PS50893"/>
    </source>
</evidence>
<evidence type="ECO:0000313" key="6">
    <source>
        <dbReference type="EMBL" id="GAC00659.1"/>
    </source>
</evidence>
<proteinExistence type="predicted"/>
<dbReference type="Proteomes" id="UP000035058">
    <property type="component" value="Unassembled WGS sequence"/>
</dbReference>
<dbReference type="SMART" id="SM00382">
    <property type="entry name" value="AAA"/>
    <property type="match status" value="1"/>
</dbReference>
<dbReference type="InterPro" id="IPR027417">
    <property type="entry name" value="P-loop_NTPase"/>
</dbReference>
<dbReference type="InterPro" id="IPR003439">
    <property type="entry name" value="ABC_transporter-like_ATP-bd"/>
</dbReference>
<sequence>MTAAVQPAGTPGIAAEDVRVELGGREVVRGVSLEVHPGELVALVGPNGCGKSTLLSVLSGTRGPKSGRVTIDGRDVATTPLRELARHRSVVTQQNRVDTPFTVAEVVAMGRYPWLRTPRAADSPAVIADAVELCELADIIDRPFAQLSGGQQARVSLARALAQDTPVMMLDEPTAALDIHHQEQVLEILRIHRDAGNAVLLVVHDLTLAAAYADRIAVMKHGELLAIGSTDEVMTAELLSRTYDHPVEVIEHGGRRVILPERSSR</sequence>